<accession>A0A6A6Z5N4</accession>
<evidence type="ECO:0000313" key="7">
    <source>
        <dbReference type="RefSeq" id="XP_033582479.1"/>
    </source>
</evidence>
<evidence type="ECO:0000256" key="3">
    <source>
        <dbReference type="SAM" id="MobiDB-lite"/>
    </source>
</evidence>
<keyword evidence="2" id="KW-0560">Oxidoreductase</keyword>
<dbReference type="Proteomes" id="UP000504636">
    <property type="component" value="Unplaced"/>
</dbReference>
<dbReference type="SUPFAM" id="SSF51735">
    <property type="entry name" value="NAD(P)-binding Rossmann-fold domains"/>
    <property type="match status" value="1"/>
</dbReference>
<keyword evidence="1" id="KW-0521">NADP</keyword>
<dbReference type="RefSeq" id="XP_033582479.1">
    <property type="nucleotide sequence ID" value="XM_033721795.1"/>
</dbReference>
<dbReference type="GeneID" id="54462688"/>
<reference evidence="7" key="2">
    <citation type="submission" date="2020-04" db="EMBL/GenBank/DDBJ databases">
        <authorList>
            <consortium name="NCBI Genome Project"/>
        </authorList>
    </citation>
    <scope>NUCLEOTIDE SEQUENCE</scope>
    <source>
        <strain evidence="7">CBS 304.34</strain>
    </source>
</reference>
<keyword evidence="6" id="KW-1185">Reference proteome</keyword>
<dbReference type="EMBL" id="MU003694">
    <property type="protein sequence ID" value="KAF2815515.1"/>
    <property type="molecule type" value="Genomic_DNA"/>
</dbReference>
<evidence type="ECO:0000256" key="1">
    <source>
        <dbReference type="ARBA" id="ARBA00022857"/>
    </source>
</evidence>
<dbReference type="AlphaFoldDB" id="A0A6A6Z5N4"/>
<evidence type="ECO:0000259" key="4">
    <source>
        <dbReference type="Pfam" id="PF05368"/>
    </source>
</evidence>
<proteinExistence type="predicted"/>
<dbReference type="InterPro" id="IPR008030">
    <property type="entry name" value="NmrA-like"/>
</dbReference>
<feature type="region of interest" description="Disordered" evidence="3">
    <location>
        <begin position="298"/>
        <end position="319"/>
    </location>
</feature>
<dbReference type="InterPro" id="IPR051609">
    <property type="entry name" value="NmrA/Isoflavone_reductase-like"/>
</dbReference>
<evidence type="ECO:0000256" key="2">
    <source>
        <dbReference type="ARBA" id="ARBA00023002"/>
    </source>
</evidence>
<dbReference type="InterPro" id="IPR045312">
    <property type="entry name" value="PCBER-like"/>
</dbReference>
<dbReference type="GO" id="GO:0016491">
    <property type="term" value="F:oxidoreductase activity"/>
    <property type="evidence" value="ECO:0007669"/>
    <property type="project" value="UniProtKB-KW"/>
</dbReference>
<dbReference type="OrthoDB" id="9984533at2759"/>
<sequence>MSNIKNVVIIGASGNLGPTVLNQFVNSPFNVTVFSRKESNAVFPESVKVIKTDFSSESLSQNLAGQDAVICTLGGVEGFRDQARIIDAAIAAGVKRFIPSEFGSDTTSPEVLNIVPAFGPKVETIDYLKSKESEAFSWTSVIPGLFFDWGSKFGSIGFDFQNRKAAIWDGGDVAFSATNTSTVGLALVRSLSAPNLEATRNRHVFLASHTVTQNEMVTALEKLTGQSWEISNVDSALVIEGKSKEFRDGNSKAAFPLIQSSIFGKPGFCNFTGKTWNEKLGLPKEDFEADLKDILEGRKPEPFGRQVGRYPDWSDPGSK</sequence>
<evidence type="ECO:0000313" key="6">
    <source>
        <dbReference type="Proteomes" id="UP000504636"/>
    </source>
</evidence>
<dbReference type="Pfam" id="PF05368">
    <property type="entry name" value="NmrA"/>
    <property type="match status" value="1"/>
</dbReference>
<protein>
    <submittedName>
        <fullName evidence="5 7">NAD(P)-binding protein</fullName>
    </submittedName>
</protein>
<gene>
    <name evidence="5 7" type="ORF">BDZ99DRAFT_472770</name>
</gene>
<dbReference type="PANTHER" id="PTHR47706">
    <property type="entry name" value="NMRA-LIKE FAMILY PROTEIN"/>
    <property type="match status" value="1"/>
</dbReference>
<evidence type="ECO:0000313" key="5">
    <source>
        <dbReference type="EMBL" id="KAF2815515.1"/>
    </source>
</evidence>
<reference evidence="5 7" key="1">
    <citation type="journal article" date="2020" name="Stud. Mycol.">
        <title>101 Dothideomycetes genomes: a test case for predicting lifestyles and emergence of pathogens.</title>
        <authorList>
            <person name="Haridas S."/>
            <person name="Albert R."/>
            <person name="Binder M."/>
            <person name="Bloem J."/>
            <person name="Labutti K."/>
            <person name="Salamov A."/>
            <person name="Andreopoulos B."/>
            <person name="Baker S."/>
            <person name="Barry K."/>
            <person name="Bills G."/>
            <person name="Bluhm B."/>
            <person name="Cannon C."/>
            <person name="Castanera R."/>
            <person name="Culley D."/>
            <person name="Daum C."/>
            <person name="Ezra D."/>
            <person name="Gonzalez J."/>
            <person name="Henrissat B."/>
            <person name="Kuo A."/>
            <person name="Liang C."/>
            <person name="Lipzen A."/>
            <person name="Lutzoni F."/>
            <person name="Magnuson J."/>
            <person name="Mondo S."/>
            <person name="Nolan M."/>
            <person name="Ohm R."/>
            <person name="Pangilinan J."/>
            <person name="Park H.-J."/>
            <person name="Ramirez L."/>
            <person name="Alfaro M."/>
            <person name="Sun H."/>
            <person name="Tritt A."/>
            <person name="Yoshinaga Y."/>
            <person name="Zwiers L.-H."/>
            <person name="Turgeon B."/>
            <person name="Goodwin S."/>
            <person name="Spatafora J."/>
            <person name="Crous P."/>
            <person name="Grigoriev I."/>
        </authorList>
    </citation>
    <scope>NUCLEOTIDE SEQUENCE</scope>
    <source>
        <strain evidence="5 7">CBS 304.34</strain>
    </source>
</reference>
<organism evidence="5">
    <name type="scientific">Mytilinidion resinicola</name>
    <dbReference type="NCBI Taxonomy" id="574789"/>
    <lineage>
        <taxon>Eukaryota</taxon>
        <taxon>Fungi</taxon>
        <taxon>Dikarya</taxon>
        <taxon>Ascomycota</taxon>
        <taxon>Pezizomycotina</taxon>
        <taxon>Dothideomycetes</taxon>
        <taxon>Pleosporomycetidae</taxon>
        <taxon>Mytilinidiales</taxon>
        <taxon>Mytilinidiaceae</taxon>
        <taxon>Mytilinidion</taxon>
    </lineage>
</organism>
<feature type="domain" description="NmrA-like" evidence="4">
    <location>
        <begin position="5"/>
        <end position="233"/>
    </location>
</feature>
<dbReference type="Gene3D" id="3.90.25.10">
    <property type="entry name" value="UDP-galactose 4-epimerase, domain 1"/>
    <property type="match status" value="1"/>
</dbReference>
<name>A0A6A6Z5N4_9PEZI</name>
<dbReference type="CDD" id="cd05259">
    <property type="entry name" value="PCBER_SDR_a"/>
    <property type="match status" value="1"/>
</dbReference>
<dbReference type="PANTHER" id="PTHR47706:SF9">
    <property type="entry name" value="NMRA-LIKE DOMAIN-CONTAINING PROTEIN-RELATED"/>
    <property type="match status" value="1"/>
</dbReference>
<dbReference type="Gene3D" id="3.40.50.720">
    <property type="entry name" value="NAD(P)-binding Rossmann-like Domain"/>
    <property type="match status" value="1"/>
</dbReference>
<dbReference type="InterPro" id="IPR036291">
    <property type="entry name" value="NAD(P)-bd_dom_sf"/>
</dbReference>
<reference evidence="7" key="3">
    <citation type="submission" date="2025-04" db="UniProtKB">
        <authorList>
            <consortium name="RefSeq"/>
        </authorList>
    </citation>
    <scope>IDENTIFICATION</scope>
    <source>
        <strain evidence="7">CBS 304.34</strain>
    </source>
</reference>